<comment type="similarity">
    <text evidence="3">Belongs to the xanthine dehydrogenase family.</text>
</comment>
<dbReference type="GO" id="GO:0045171">
    <property type="term" value="C:intercellular bridge"/>
    <property type="evidence" value="ECO:0007669"/>
    <property type="project" value="Ensembl"/>
</dbReference>
<evidence type="ECO:0000256" key="2">
    <source>
        <dbReference type="ARBA" id="ARBA00004496"/>
    </source>
</evidence>
<dbReference type="InterPro" id="IPR037165">
    <property type="entry name" value="AldOxase/xan_DH_Mopterin-bd_sf"/>
</dbReference>
<dbReference type="InterPro" id="IPR001041">
    <property type="entry name" value="2Fe-2S_ferredoxin-type"/>
</dbReference>
<dbReference type="EC" id="1.2.3.1" evidence="5"/>
<comment type="catalytic activity">
    <reaction evidence="17">
        <text>an aldehyde + O2 + H2O = a carboxylate + H2O2 + H(+)</text>
        <dbReference type="Rhea" id="RHEA:16829"/>
        <dbReference type="ChEBI" id="CHEBI:15377"/>
        <dbReference type="ChEBI" id="CHEBI:15378"/>
        <dbReference type="ChEBI" id="CHEBI:15379"/>
        <dbReference type="ChEBI" id="CHEBI:16240"/>
        <dbReference type="ChEBI" id="CHEBI:17478"/>
        <dbReference type="ChEBI" id="CHEBI:29067"/>
        <dbReference type="EC" id="1.2.3.1"/>
    </reaction>
</comment>
<dbReference type="Gene3D" id="3.30.390.50">
    <property type="entry name" value="CO dehydrogenase flavoprotein, C-terminal domain"/>
    <property type="match status" value="1"/>
</dbReference>
<feature type="binding site" evidence="20">
    <location>
        <begin position="264"/>
        <end position="271"/>
    </location>
    <ligand>
        <name>FAD</name>
        <dbReference type="ChEBI" id="CHEBI:57692"/>
    </ligand>
</feature>
<name>A0A2K6UKR4_SAIBB</name>
<evidence type="ECO:0000256" key="6">
    <source>
        <dbReference type="ARBA" id="ARBA00022490"/>
    </source>
</evidence>
<dbReference type="SUPFAM" id="SSF47741">
    <property type="entry name" value="CO dehydrogenase ISP C-domain like"/>
    <property type="match status" value="1"/>
</dbReference>
<feature type="binding site" evidence="21">
    <location>
        <position position="44"/>
    </location>
    <ligand>
        <name>[2Fe-2S] cluster</name>
        <dbReference type="ChEBI" id="CHEBI:190135"/>
        <label>1</label>
    </ligand>
</feature>
<feature type="binding site" evidence="20">
    <location>
        <position position="429"/>
    </location>
    <ligand>
        <name>FAD</name>
        <dbReference type="ChEBI" id="CHEBI:57692"/>
    </ligand>
</feature>
<dbReference type="FunFam" id="3.30.390.50:FF:000001">
    <property type="entry name" value="Xanthine dehydrogenase oxidase"/>
    <property type="match status" value="1"/>
</dbReference>
<dbReference type="Proteomes" id="UP000233220">
    <property type="component" value="Unplaced"/>
</dbReference>
<dbReference type="InterPro" id="IPR008274">
    <property type="entry name" value="AldOxase/xan_DH_MoCoBD1"/>
</dbReference>
<evidence type="ECO:0000313" key="24">
    <source>
        <dbReference type="Ensembl" id="ENSSBOP00000032505.1"/>
    </source>
</evidence>
<evidence type="ECO:0000256" key="17">
    <source>
        <dbReference type="ARBA" id="ARBA00047679"/>
    </source>
</evidence>
<dbReference type="PIRSF" id="PIRSF000127">
    <property type="entry name" value="Xanthine_DH"/>
    <property type="match status" value="1"/>
</dbReference>
<dbReference type="Gene3D" id="3.30.465.10">
    <property type="match status" value="1"/>
</dbReference>
<dbReference type="SUPFAM" id="SSF55447">
    <property type="entry name" value="CO dehydrogenase flavoprotein C-terminal domain-like"/>
    <property type="match status" value="1"/>
</dbReference>
<dbReference type="GO" id="GO:0015630">
    <property type="term" value="C:microtubule cytoskeleton"/>
    <property type="evidence" value="ECO:0007669"/>
    <property type="project" value="Ensembl"/>
</dbReference>
<dbReference type="GO" id="GO:0051537">
    <property type="term" value="F:2 iron, 2 sulfur cluster binding"/>
    <property type="evidence" value="ECO:0007669"/>
    <property type="project" value="UniProtKB-KW"/>
</dbReference>
<feature type="binding site" evidence="21">
    <location>
        <position position="921"/>
    </location>
    <ligand>
        <name>Mo-molybdopterin</name>
        <dbReference type="ChEBI" id="CHEBI:71302"/>
    </ligand>
    <ligandPart>
        <name>Mo</name>
        <dbReference type="ChEBI" id="CHEBI:28685"/>
    </ligandPart>
</feature>
<dbReference type="InterPro" id="IPR000674">
    <property type="entry name" value="Ald_Oxase/Xan_DH_a/b"/>
</dbReference>
<dbReference type="STRING" id="39432.ENSSBOP00000032505"/>
<dbReference type="Pfam" id="PF02738">
    <property type="entry name" value="MoCoBD_1"/>
    <property type="match status" value="1"/>
</dbReference>
<comment type="cofactor">
    <cofactor evidence="21">
        <name>[2Fe-2S] cluster</name>
        <dbReference type="ChEBI" id="CHEBI:190135"/>
    </cofactor>
    <text evidence="21">Binds 2 [2Fe-2S] clusters.</text>
</comment>
<dbReference type="Ensembl" id="ENSSBOT00000049406.1">
    <property type="protein sequence ID" value="ENSSBOP00000032505.1"/>
    <property type="gene ID" value="ENSSBOG00000032424.1"/>
</dbReference>
<evidence type="ECO:0000256" key="4">
    <source>
        <dbReference type="ARBA" id="ARBA00011738"/>
    </source>
</evidence>
<evidence type="ECO:0000256" key="18">
    <source>
        <dbReference type="ARBA" id="ARBA00049438"/>
    </source>
</evidence>
<dbReference type="InterPro" id="IPR036683">
    <property type="entry name" value="CO_DH_flav_C_dom_sf"/>
</dbReference>
<keyword evidence="8" id="KW-0285">Flavoprotein</keyword>
<feature type="binding site" evidence="21">
    <location>
        <position position="807"/>
    </location>
    <ligand>
        <name>Mo-molybdopterin</name>
        <dbReference type="ChEBI" id="CHEBI:71302"/>
    </ligand>
    <ligandPart>
        <name>Mo</name>
        <dbReference type="ChEBI" id="CHEBI:28685"/>
    </ligandPart>
</feature>
<reference evidence="24" key="2">
    <citation type="submission" date="2025-09" db="UniProtKB">
        <authorList>
            <consortium name="Ensembl"/>
        </authorList>
    </citation>
    <scope>IDENTIFICATION</scope>
</reference>
<evidence type="ECO:0000256" key="21">
    <source>
        <dbReference type="PIRSR" id="PIRSR000127-3"/>
    </source>
</evidence>
<dbReference type="NCBIfam" id="TIGR02969">
    <property type="entry name" value="mam_aldehyde_ox"/>
    <property type="match status" value="1"/>
</dbReference>
<evidence type="ECO:0000259" key="23">
    <source>
        <dbReference type="PROSITE" id="PS51387"/>
    </source>
</evidence>
<keyword evidence="13 21" id="KW-0408">Iron</keyword>
<dbReference type="OMA" id="QCRWKVG"/>
<dbReference type="InterPro" id="IPR016167">
    <property type="entry name" value="FAD-bd_PCMH_sub1"/>
</dbReference>
<dbReference type="GO" id="GO:0071949">
    <property type="term" value="F:FAD binding"/>
    <property type="evidence" value="ECO:0007669"/>
    <property type="project" value="InterPro"/>
</dbReference>
<dbReference type="Gene3D" id="3.30.43.10">
    <property type="entry name" value="Uridine Diphospho-n-acetylenolpyruvylglucosamine Reductase, domain 2"/>
    <property type="match status" value="1"/>
</dbReference>
<dbReference type="InterPro" id="IPR036856">
    <property type="entry name" value="Ald_Oxase/Xan_DH_a/b_sf"/>
</dbReference>
<evidence type="ECO:0000256" key="20">
    <source>
        <dbReference type="PIRSR" id="PIRSR000127-2"/>
    </source>
</evidence>
<evidence type="ECO:0000256" key="13">
    <source>
        <dbReference type="ARBA" id="ARBA00023004"/>
    </source>
</evidence>
<dbReference type="Gene3D" id="3.10.20.30">
    <property type="match status" value="1"/>
</dbReference>
<dbReference type="Pfam" id="PF01799">
    <property type="entry name" value="Fer2_2"/>
    <property type="match status" value="1"/>
</dbReference>
<dbReference type="GO" id="GO:0051287">
    <property type="term" value="F:NAD binding"/>
    <property type="evidence" value="ECO:0007669"/>
    <property type="project" value="InterPro"/>
</dbReference>
<keyword evidence="12" id="KW-0560">Oxidoreductase</keyword>
<dbReference type="PROSITE" id="PS51085">
    <property type="entry name" value="2FE2S_FER_2"/>
    <property type="match status" value="1"/>
</dbReference>
<evidence type="ECO:0000256" key="7">
    <source>
        <dbReference type="ARBA" id="ARBA00022505"/>
    </source>
</evidence>
<comment type="cofactor">
    <cofactor evidence="1 20">
        <name>FAD</name>
        <dbReference type="ChEBI" id="CHEBI:57692"/>
    </cofactor>
</comment>
<comment type="subunit">
    <text evidence="4">Homodimer.</text>
</comment>
<accession>A0A2K6UKR4</accession>
<sequence length="1338" mass="148172">MDRTPELLFYVNGRKVTEKNVDPETMLLPYLRRKLRLTGTKYGCGGGGCGACTVMISRYNPITKRIRHHPANACLIPICSLYGAAVTTVEGIGSTHTRIHPVQERIAKCHGTQCGFCTPGMVMSIYTLLRNHPEPTLDQLTDALGGNLCRCTGYRPIIDACKTFCKTSGCCQSKENGICCLDQGINGLPEFEEGSETSPKLFTEEEFLPLDPTQELIFPPELMIMAEKQPQRTRMFGSERMAWFSPVTLKELLELKFKYPQAPVVMGNTSVGPEVKFKGVFHPVVISPDRIEELSVVIHASNGLTLGAGLSLAQVKDILADVVQKLPEEKTQMYRALLKHLRTLAGSQIRNMASLGGHIISRHPDSDLNPLLAVGNCTLNLLSKEGKRQIPLDEQFLSKCPNADLKPQEILISVNIPYSRKWEFVSAFRQAQRQENALPIVNSGMRVFFGEEDGIIRELSISYGGIGPTTICAKDSCQKVIGRHWNEEMLDTACRLVLNEVSLPGSAPGGKVEFKRTLIISFLFKFYLEVSQILKKTNSVHYPSLADKYASALEDLHSRHHCSTLKYQKIGPKQHPEDPVGHPIMHLSGVKHATGEAIYCDDMPPVDQELFLTFVTSSRAHAKILSIDLSEALSMPGVVDIMTAEHLSDVNSFCFFTETETFLATDKVFCVGHLVCAVLADSEVQAKRAAKRVKIVYQDLEPLILTIEEAIQHNSFFKPERKLEYGNVDEAFKVVDHILEGEIHMGGQEHFYMETQSMLVVPKGEDQEIDVYVSTQFPKYIQDIVASTLKLPANKVMCHVRRVGGAFGGKAFKTGTIAAVTAFAANKHGRAVRCVLERGEDMLITGGRHPYLGKYKAGFMNDGRILALDMEHYSNAGTSLEESLFVIEMGLLKMDNAYKFPNLRCQGWACRTNLPSNTAFRGFGFPQAGLITESCIVEVAAKCGLSPEKVRMINMYKEIDQTPYKQEINAKNLAQCWRECMAMSSYSERKVVVEKFNMENYWKKKGLSMVPLKFPVGLGSRAAGQAAALVHIYLDGSVLVTHGGIEMGQGVHTKMIQVASRELRMPMSNVHLRGTSTETVPNANVSGGSVVADLNGLAVKNACQTLLKRLEPIISKNPKGTWKDWAQTAFNESISLSAVGYFRGYESDMNWEKGEGHPFEYFVYGAACSEVEIDCLTGDHKNIRTDIVMDVGCSINPALDIGQIEGAFIQGMGLYTIEELNYSPQGVLHTRGPDQYKIPAICDMPTQLHISLLPPSQNSNTLYSSKGLGESGVFLGCSVFFAIHDAVSAARRERGLRGPLRLNSPLTPEKIRMACEDKFTKMIPRDEPGSYVPWNVPI</sequence>
<keyword evidence="25" id="KW-1185">Reference proteome</keyword>
<dbReference type="GeneID" id="101033246"/>
<dbReference type="Gene3D" id="1.10.150.120">
    <property type="entry name" value="[2Fe-2S]-binding domain"/>
    <property type="match status" value="1"/>
</dbReference>
<dbReference type="FunFam" id="3.30.465.10:FF:000004">
    <property type="entry name" value="Xanthine dehydrogenase/oxidase"/>
    <property type="match status" value="1"/>
</dbReference>
<keyword evidence="9 21" id="KW-0001">2Fe-2S</keyword>
<evidence type="ECO:0000256" key="16">
    <source>
        <dbReference type="ARBA" id="ARBA00034078"/>
    </source>
</evidence>
<evidence type="ECO:0000259" key="22">
    <source>
        <dbReference type="PROSITE" id="PS51085"/>
    </source>
</evidence>
<evidence type="ECO:0000256" key="19">
    <source>
        <dbReference type="PIRSR" id="PIRSR000127-1"/>
    </source>
</evidence>
<feature type="binding site" evidence="21">
    <location>
        <position position="52"/>
    </location>
    <ligand>
        <name>[2Fe-2S] cluster</name>
        <dbReference type="ChEBI" id="CHEBI:190135"/>
        <label>1</label>
    </ligand>
</feature>
<dbReference type="InterPro" id="IPR005107">
    <property type="entry name" value="CO_DH_flav_C"/>
</dbReference>
<dbReference type="SMART" id="SM01008">
    <property type="entry name" value="Ald_Xan_dh_C"/>
    <property type="match status" value="1"/>
</dbReference>
<dbReference type="SUPFAM" id="SSF54292">
    <property type="entry name" value="2Fe-2S ferredoxin-like"/>
    <property type="match status" value="1"/>
</dbReference>
<evidence type="ECO:0000256" key="12">
    <source>
        <dbReference type="ARBA" id="ARBA00023002"/>
    </source>
</evidence>
<dbReference type="PROSITE" id="PS00197">
    <property type="entry name" value="2FE2S_FER_1"/>
    <property type="match status" value="1"/>
</dbReference>
<dbReference type="InterPro" id="IPR036010">
    <property type="entry name" value="2Fe-2S_ferredoxin-like_sf"/>
</dbReference>
<dbReference type="Gene3D" id="3.30.365.10">
    <property type="entry name" value="Aldehyde oxidase/xanthine dehydrogenase, molybdopterin binding domain"/>
    <property type="match status" value="4"/>
</dbReference>
<dbReference type="Pfam" id="PF00111">
    <property type="entry name" value="Fer2"/>
    <property type="match status" value="1"/>
</dbReference>
<keyword evidence="14 21" id="KW-0411">Iron-sulfur</keyword>
<evidence type="ECO:0000256" key="3">
    <source>
        <dbReference type="ARBA" id="ARBA00006849"/>
    </source>
</evidence>
<feature type="binding site" evidence="21">
    <location>
        <position position="1088"/>
    </location>
    <ligand>
        <name>Mo-molybdopterin</name>
        <dbReference type="ChEBI" id="CHEBI:71302"/>
    </ligand>
    <ligandPart>
        <name>Mo</name>
        <dbReference type="ChEBI" id="CHEBI:28685"/>
    </ligandPart>
</feature>
<evidence type="ECO:0000313" key="25">
    <source>
        <dbReference type="Proteomes" id="UP000233220"/>
    </source>
</evidence>
<dbReference type="KEGG" id="sbq:101033246"/>
<dbReference type="SUPFAM" id="SSF56176">
    <property type="entry name" value="FAD-binding/transporter-associated domain-like"/>
    <property type="match status" value="1"/>
</dbReference>
<dbReference type="CTD" id="316"/>
<keyword evidence="11 20" id="KW-0274">FAD</keyword>
<dbReference type="GO" id="GO:0006629">
    <property type="term" value="P:lipid metabolic process"/>
    <property type="evidence" value="ECO:0007669"/>
    <property type="project" value="UniProtKB-KW"/>
</dbReference>
<feature type="binding site" evidence="21">
    <location>
        <position position="114"/>
    </location>
    <ligand>
        <name>[2Fe-2S] cluster</name>
        <dbReference type="ChEBI" id="CHEBI:190135"/>
        <label>2</label>
    </ligand>
</feature>
<feature type="active site" description="Proton acceptor" evidence="19">
    <location>
        <position position="1270"/>
    </location>
</feature>
<feature type="domain" description="FAD-binding PCMH-type" evidence="23">
    <location>
        <begin position="236"/>
        <end position="421"/>
    </location>
</feature>
<proteinExistence type="inferred from homology"/>
<feature type="binding site" evidence="20">
    <location>
        <position position="367"/>
    </location>
    <ligand>
        <name>FAD</name>
        <dbReference type="ChEBI" id="CHEBI:57692"/>
    </ligand>
</feature>
<dbReference type="SUPFAM" id="SSF56003">
    <property type="entry name" value="Molybdenum cofactor-binding domain"/>
    <property type="match status" value="1"/>
</dbReference>
<comment type="catalytic activity">
    <reaction evidence="18">
        <text>retinal + O2 + H2O = retinoate + H2O2 + H(+)</text>
        <dbReference type="Rhea" id="RHEA:56736"/>
        <dbReference type="ChEBI" id="CHEBI:15035"/>
        <dbReference type="ChEBI" id="CHEBI:15036"/>
        <dbReference type="ChEBI" id="CHEBI:15377"/>
        <dbReference type="ChEBI" id="CHEBI:15378"/>
        <dbReference type="ChEBI" id="CHEBI:15379"/>
        <dbReference type="ChEBI" id="CHEBI:16240"/>
    </reaction>
</comment>
<dbReference type="Pfam" id="PF20256">
    <property type="entry name" value="MoCoBD_2"/>
    <property type="match status" value="1"/>
</dbReference>
<dbReference type="GO" id="GO:0043546">
    <property type="term" value="F:molybdopterin cofactor binding"/>
    <property type="evidence" value="ECO:0007669"/>
    <property type="project" value="Ensembl"/>
</dbReference>
<dbReference type="InterPro" id="IPR036884">
    <property type="entry name" value="2Fe-2S-bd_dom_sf"/>
</dbReference>
<gene>
    <name evidence="24" type="primary">AOX1</name>
</gene>
<evidence type="ECO:0000256" key="11">
    <source>
        <dbReference type="ARBA" id="ARBA00022827"/>
    </source>
</evidence>
<dbReference type="FunFam" id="3.90.1170.50:FF:000001">
    <property type="entry name" value="Aldehyde oxidase 1"/>
    <property type="match status" value="1"/>
</dbReference>
<dbReference type="PROSITE" id="PS51387">
    <property type="entry name" value="FAD_PCMH"/>
    <property type="match status" value="1"/>
</dbReference>
<feature type="binding site" evidence="21">
    <location>
        <position position="49"/>
    </location>
    <ligand>
        <name>[2Fe-2S] cluster</name>
        <dbReference type="ChEBI" id="CHEBI:190135"/>
        <label>1</label>
    </ligand>
</feature>
<dbReference type="GeneTree" id="ENSGT00950000183114"/>
<dbReference type="Pfam" id="PF01315">
    <property type="entry name" value="Ald_Xan_dh_C"/>
    <property type="match status" value="1"/>
</dbReference>
<feature type="domain" description="2Fe-2S ferredoxin-type" evidence="22">
    <location>
        <begin position="5"/>
        <end position="92"/>
    </location>
</feature>
<dbReference type="InterPro" id="IPR002888">
    <property type="entry name" value="2Fe-2S-bd"/>
</dbReference>
<evidence type="ECO:0000256" key="15">
    <source>
        <dbReference type="ARBA" id="ARBA00023098"/>
    </source>
</evidence>
<feature type="binding site" evidence="20">
    <location>
        <position position="411"/>
    </location>
    <ligand>
        <name>FAD</name>
        <dbReference type="ChEBI" id="CHEBI:57692"/>
    </ligand>
</feature>
<comment type="subcellular location">
    <subcellularLocation>
        <location evidence="2">Cytoplasm</location>
    </subcellularLocation>
</comment>
<dbReference type="PROSITE" id="PS00559">
    <property type="entry name" value="MOLYBDOPTERIN_EUK"/>
    <property type="match status" value="1"/>
</dbReference>
<dbReference type="InterPro" id="IPR016208">
    <property type="entry name" value="Ald_Oxase/xanthine_DH-like"/>
</dbReference>
<protein>
    <recommendedName>
        <fullName evidence="5">aldehyde oxidase</fullName>
        <ecNumber evidence="5">1.2.3.1</ecNumber>
    </recommendedName>
</protein>
<comment type="cofactor">
    <cofactor evidence="16">
        <name>[2Fe-2S] cluster</name>
        <dbReference type="ChEBI" id="CHEBI:190135"/>
    </cofactor>
</comment>
<dbReference type="InterPro" id="IPR046867">
    <property type="entry name" value="AldOxase/xan_DH_MoCoBD2"/>
</dbReference>
<dbReference type="PANTHER" id="PTHR45444:SF3">
    <property type="entry name" value="XANTHINE DEHYDROGENASE"/>
    <property type="match status" value="1"/>
</dbReference>
<dbReference type="GO" id="GO:0004031">
    <property type="term" value="F:aldehyde oxidase activity"/>
    <property type="evidence" value="ECO:0007669"/>
    <property type="project" value="UniProtKB-EC"/>
</dbReference>
<dbReference type="GO" id="GO:0006805">
    <property type="term" value="P:xenobiotic metabolic process"/>
    <property type="evidence" value="ECO:0007669"/>
    <property type="project" value="Ensembl"/>
</dbReference>
<dbReference type="InterPro" id="IPR036318">
    <property type="entry name" value="FAD-bd_PCMH-like_sf"/>
</dbReference>
<dbReference type="GO" id="GO:0042803">
    <property type="term" value="F:protein homodimerization activity"/>
    <property type="evidence" value="ECO:0007669"/>
    <property type="project" value="Ensembl"/>
</dbReference>
<feature type="binding site" evidence="21">
    <location>
        <position position="117"/>
    </location>
    <ligand>
        <name>[2Fe-2S] cluster</name>
        <dbReference type="ChEBI" id="CHEBI:190135"/>
        <label>2</label>
    </ligand>
</feature>
<dbReference type="InterPro" id="IPR012675">
    <property type="entry name" value="Beta-grasp_dom_sf"/>
</dbReference>
<dbReference type="GO" id="GO:0016604">
    <property type="term" value="C:nuclear body"/>
    <property type="evidence" value="ECO:0007669"/>
    <property type="project" value="Ensembl"/>
</dbReference>
<comment type="cofactor">
    <cofactor evidence="21">
        <name>Mo-molybdopterin</name>
        <dbReference type="ChEBI" id="CHEBI:71302"/>
    </cofactor>
    <text evidence="21">Binds 1 Mo-molybdopterin (Mo-MPT) cofactor per subunit.</text>
</comment>
<evidence type="ECO:0000256" key="5">
    <source>
        <dbReference type="ARBA" id="ARBA00013041"/>
    </source>
</evidence>
<keyword evidence="15" id="KW-0443">Lipid metabolism</keyword>
<dbReference type="SMART" id="SM01092">
    <property type="entry name" value="CO_deh_flav_C"/>
    <property type="match status" value="1"/>
</dbReference>
<feature type="binding site" evidence="21">
    <location>
        <position position="151"/>
    </location>
    <ligand>
        <name>[2Fe-2S] cluster</name>
        <dbReference type="ChEBI" id="CHEBI:190135"/>
        <label>2</label>
    </ligand>
</feature>
<feature type="binding site" evidence="21">
    <location>
        <position position="149"/>
    </location>
    <ligand>
        <name>[2Fe-2S] cluster</name>
        <dbReference type="ChEBI" id="CHEBI:190135"/>
        <label>2</label>
    </ligand>
</feature>
<feature type="binding site" evidence="20">
    <location>
        <position position="923"/>
    </location>
    <ligand>
        <name>substrate</name>
    </ligand>
</feature>
<keyword evidence="7 21" id="KW-0500">Molybdenum</keyword>
<dbReference type="Pfam" id="PF03450">
    <property type="entry name" value="CO_deh_flav_C"/>
    <property type="match status" value="1"/>
</dbReference>
<evidence type="ECO:0000256" key="9">
    <source>
        <dbReference type="ARBA" id="ARBA00022714"/>
    </source>
</evidence>
<reference evidence="24" key="1">
    <citation type="submission" date="2025-08" db="UniProtKB">
        <authorList>
            <consortium name="Ensembl"/>
        </authorList>
    </citation>
    <scope>IDENTIFICATION</scope>
</reference>
<dbReference type="FunFam" id="3.30.43.10:FF:000001">
    <property type="entry name" value="Xanthine dehydrogenase/oxidase"/>
    <property type="match status" value="1"/>
</dbReference>
<evidence type="ECO:0000256" key="14">
    <source>
        <dbReference type="ARBA" id="ARBA00023014"/>
    </source>
</evidence>
<feature type="binding site" evidence="21">
    <location>
        <position position="74"/>
    </location>
    <ligand>
        <name>[2Fe-2S] cluster</name>
        <dbReference type="ChEBI" id="CHEBI:190135"/>
        <label>1</label>
    </ligand>
</feature>
<evidence type="ECO:0000256" key="10">
    <source>
        <dbReference type="ARBA" id="ARBA00022723"/>
    </source>
</evidence>
<dbReference type="InterPro" id="IPR016169">
    <property type="entry name" value="FAD-bd_PCMH_sub2"/>
</dbReference>
<dbReference type="InterPro" id="IPR022407">
    <property type="entry name" value="OxRdtase_Mopterin_BS"/>
</dbReference>
<dbReference type="FunFam" id="1.10.150.120:FF:000001">
    <property type="entry name" value="Aldehyde oxidase 1"/>
    <property type="match status" value="1"/>
</dbReference>
<dbReference type="InterPro" id="IPR016166">
    <property type="entry name" value="FAD-bd_PCMH"/>
</dbReference>
<dbReference type="GO" id="GO:0005829">
    <property type="term" value="C:cytosol"/>
    <property type="evidence" value="ECO:0007669"/>
    <property type="project" value="Ensembl"/>
</dbReference>
<dbReference type="SUPFAM" id="SSF54665">
    <property type="entry name" value="CO dehydrogenase molybdoprotein N-domain-like"/>
    <property type="match status" value="1"/>
</dbReference>
<dbReference type="InterPro" id="IPR002346">
    <property type="entry name" value="Mopterin_DH_FAD-bd"/>
</dbReference>
<organism evidence="24 25">
    <name type="scientific">Saimiri boliviensis boliviensis</name>
    <name type="common">Bolivian squirrel monkey</name>
    <dbReference type="NCBI Taxonomy" id="39432"/>
    <lineage>
        <taxon>Eukaryota</taxon>
        <taxon>Metazoa</taxon>
        <taxon>Chordata</taxon>
        <taxon>Craniata</taxon>
        <taxon>Vertebrata</taxon>
        <taxon>Euteleostomi</taxon>
        <taxon>Mammalia</taxon>
        <taxon>Eutheria</taxon>
        <taxon>Euarchontoglires</taxon>
        <taxon>Primates</taxon>
        <taxon>Haplorrhini</taxon>
        <taxon>Platyrrhini</taxon>
        <taxon>Cebidae</taxon>
        <taxon>Saimiriinae</taxon>
        <taxon>Saimiri</taxon>
    </lineage>
</organism>
<dbReference type="InterPro" id="IPR006058">
    <property type="entry name" value="2Fe2S_fd_BS"/>
</dbReference>
<feature type="binding site" evidence="21">
    <location>
        <position position="776"/>
    </location>
    <ligand>
        <name>Mo-molybdopterin</name>
        <dbReference type="ChEBI" id="CHEBI:71302"/>
    </ligand>
    <ligandPart>
        <name>Mo</name>
        <dbReference type="ChEBI" id="CHEBI:28685"/>
    </ligandPart>
</feature>
<dbReference type="PANTHER" id="PTHR45444">
    <property type="entry name" value="XANTHINE DEHYDROGENASE"/>
    <property type="match status" value="1"/>
</dbReference>
<keyword evidence="10 21" id="KW-0479">Metal-binding</keyword>
<dbReference type="Gene3D" id="3.90.1170.50">
    <property type="entry name" value="Aldehyde oxidase/xanthine dehydrogenase, a/b hammerhead"/>
    <property type="match status" value="1"/>
</dbReference>
<dbReference type="Pfam" id="PF00941">
    <property type="entry name" value="FAD_binding_5"/>
    <property type="match status" value="1"/>
</dbReference>
<dbReference type="GO" id="GO:0005506">
    <property type="term" value="F:iron ion binding"/>
    <property type="evidence" value="ECO:0007669"/>
    <property type="project" value="Ensembl"/>
</dbReference>
<keyword evidence="6" id="KW-0963">Cytoplasm</keyword>
<evidence type="ECO:0000256" key="1">
    <source>
        <dbReference type="ARBA" id="ARBA00001974"/>
    </source>
</evidence>
<dbReference type="FunFam" id="3.30.365.10:FF:000004">
    <property type="entry name" value="Xanthine dehydrogenase oxidase"/>
    <property type="match status" value="1"/>
</dbReference>
<evidence type="ECO:0000256" key="8">
    <source>
        <dbReference type="ARBA" id="ARBA00022630"/>
    </source>
</evidence>
<dbReference type="InterPro" id="IPR014313">
    <property type="entry name" value="Aldehyde_oxidase"/>
</dbReference>
<dbReference type="FunFam" id="3.30.365.10:FF:000003">
    <property type="entry name" value="Aldehyde oxidase 1"/>
    <property type="match status" value="1"/>
</dbReference>
<dbReference type="FunFam" id="3.10.20.30:FF:000015">
    <property type="entry name" value="Aldehyde oxidase 1"/>
    <property type="match status" value="1"/>
</dbReference>